<evidence type="ECO:0008006" key="3">
    <source>
        <dbReference type="Google" id="ProtNLM"/>
    </source>
</evidence>
<dbReference type="Proteomes" id="UP000197528">
    <property type="component" value="Unassembled WGS sequence"/>
</dbReference>
<gene>
    <name evidence="1" type="ORF">CBI31_00085</name>
</gene>
<keyword evidence="2" id="KW-1185">Reference proteome</keyword>
<reference evidence="1 2" key="1">
    <citation type="submission" date="2017-05" db="EMBL/GenBank/DDBJ databases">
        <title>Genome of Polynucleobacter sp. MWH-Feld-100.</title>
        <authorList>
            <person name="Hahn M.W."/>
        </authorList>
    </citation>
    <scope>NUCLEOTIDE SEQUENCE [LARGE SCALE GENOMIC DNA]</scope>
    <source>
        <strain evidence="1 2">MWH-Feld-100</strain>
    </source>
</reference>
<proteinExistence type="predicted"/>
<protein>
    <recommendedName>
        <fullName evidence="3">Glycosyl transferase family 1 domain-containing protein</fullName>
    </recommendedName>
</protein>
<accession>A0A254PVV3</accession>
<evidence type="ECO:0000313" key="2">
    <source>
        <dbReference type="Proteomes" id="UP000197528"/>
    </source>
</evidence>
<comment type="caution">
    <text evidence="1">The sequence shown here is derived from an EMBL/GenBank/DDBJ whole genome shotgun (WGS) entry which is preliminary data.</text>
</comment>
<sequence>MIYSIGFFSIIILIISKIANIKTYYYCHEPGDFKYYNFRNSWFKSIILLSLNYILIKICKEVVIPNKNYKSLYGKTTLYCPLQSNIVDFVSVINGSKVYDIGYLGTISKERGLSSSNFLSYSIGVLSNQKFNYKLPSNVEILSQLKFSDAKKNHFLKSCSVIFNLRDQPYNQSGVTMECLMSGVPVLTTTFDYYVSTYFSDLLPQILPAEINNISDEIIKQLVEMDSELKIQIALRAKSIFYNYPSNFFINLLENN</sequence>
<name>A0A254PVV3_9BURK</name>
<dbReference type="Gene3D" id="3.40.50.2000">
    <property type="entry name" value="Glycogen Phosphorylase B"/>
    <property type="match status" value="1"/>
</dbReference>
<evidence type="ECO:0000313" key="1">
    <source>
        <dbReference type="EMBL" id="OWS70690.1"/>
    </source>
</evidence>
<dbReference type="AlphaFoldDB" id="A0A254PVV3"/>
<organism evidence="1 2">
    <name type="scientific">Polynucleobacter campilacus</name>
    <dbReference type="NCBI Taxonomy" id="1743163"/>
    <lineage>
        <taxon>Bacteria</taxon>
        <taxon>Pseudomonadati</taxon>
        <taxon>Pseudomonadota</taxon>
        <taxon>Betaproteobacteria</taxon>
        <taxon>Burkholderiales</taxon>
        <taxon>Burkholderiaceae</taxon>
        <taxon>Polynucleobacter</taxon>
    </lineage>
</organism>
<dbReference type="EMBL" id="NGUP01000001">
    <property type="protein sequence ID" value="OWS70690.1"/>
    <property type="molecule type" value="Genomic_DNA"/>
</dbReference>